<dbReference type="eggNOG" id="COG0451">
    <property type="taxonomic scope" value="Bacteria"/>
</dbReference>
<dbReference type="Gene3D" id="3.40.50.720">
    <property type="entry name" value="NAD(P)-binding Rossmann-like Domain"/>
    <property type="match status" value="1"/>
</dbReference>
<name>H5XZF7_9FIRM</name>
<dbReference type="InterPro" id="IPR036291">
    <property type="entry name" value="NAD(P)-bd_dom_sf"/>
</dbReference>
<accession>H5XZF7</accession>
<keyword evidence="4" id="KW-1185">Reference proteome</keyword>
<evidence type="ECO:0000313" key="3">
    <source>
        <dbReference type="EMBL" id="EHQ91863.1"/>
    </source>
</evidence>
<dbReference type="InterPro" id="IPR001509">
    <property type="entry name" value="Epimerase_deHydtase"/>
</dbReference>
<dbReference type="EMBL" id="CM001441">
    <property type="protein sequence ID" value="EHQ91863.1"/>
    <property type="molecule type" value="Genomic_DNA"/>
</dbReference>
<protein>
    <submittedName>
        <fullName evidence="3">NAD dependent epimerase/dehydratase family protein</fullName>
    </submittedName>
</protein>
<evidence type="ECO:0000256" key="1">
    <source>
        <dbReference type="ARBA" id="ARBA00007637"/>
    </source>
</evidence>
<organism evidence="3 4">
    <name type="scientific">Desulfosporosinus youngiae DSM 17734</name>
    <dbReference type="NCBI Taxonomy" id="768710"/>
    <lineage>
        <taxon>Bacteria</taxon>
        <taxon>Bacillati</taxon>
        <taxon>Bacillota</taxon>
        <taxon>Clostridia</taxon>
        <taxon>Eubacteriales</taxon>
        <taxon>Desulfitobacteriaceae</taxon>
        <taxon>Desulfosporosinus</taxon>
    </lineage>
</organism>
<evidence type="ECO:0000313" key="4">
    <source>
        <dbReference type="Proteomes" id="UP000005104"/>
    </source>
</evidence>
<dbReference type="Proteomes" id="UP000005104">
    <property type="component" value="Chromosome"/>
</dbReference>
<dbReference type="OrthoDB" id="9803892at2"/>
<dbReference type="HOGENOM" id="CLU_873463_0_0_9"/>
<dbReference type="CDD" id="cd08946">
    <property type="entry name" value="SDR_e"/>
    <property type="match status" value="1"/>
</dbReference>
<dbReference type="PANTHER" id="PTHR43000">
    <property type="entry name" value="DTDP-D-GLUCOSE 4,6-DEHYDRATASE-RELATED"/>
    <property type="match status" value="1"/>
</dbReference>
<sequence>MEGKKTILVTGANGFLAWELLHQLCKCGEYNIIAMTSDSAKAKENYADLDVTCVSNDDVFNKTEYLEATDIIVHAAFCRKSRGNHLVESLYFSKEIFVLARKLGVKGIINISTQAVYGQDEGVLPDETISMNPGYLYALAKSASEILLETIMESEEDSPSMMCRCTNIRLASLIGPSNTIPDNVLKKFVDNALEGKSIRIVGGEQKFSFLDVRDAASAICRLIDVDVFSWKKEYNLGNNYQMNIVDMAREINSCMAAMNKPEVDIIIEPSDIQLNAGMNCAMIYQDLNWKPGHSFRNTIEDCIKYEISSVK</sequence>
<proteinExistence type="inferred from homology"/>
<evidence type="ECO:0000259" key="2">
    <source>
        <dbReference type="Pfam" id="PF01370"/>
    </source>
</evidence>
<dbReference type="AlphaFoldDB" id="H5XZF7"/>
<dbReference type="STRING" id="768710.DesyoDRAFT_4923"/>
<dbReference type="SUPFAM" id="SSF51735">
    <property type="entry name" value="NAD(P)-binding Rossmann-fold domains"/>
    <property type="match status" value="1"/>
</dbReference>
<reference evidence="3 4" key="1">
    <citation type="submission" date="2011-11" db="EMBL/GenBank/DDBJ databases">
        <title>The Noncontiguous Finished genome of Desulfosporosinus youngiae DSM 17734.</title>
        <authorList>
            <consortium name="US DOE Joint Genome Institute (JGI-PGF)"/>
            <person name="Lucas S."/>
            <person name="Han J."/>
            <person name="Lapidus A."/>
            <person name="Cheng J.-F."/>
            <person name="Goodwin L."/>
            <person name="Pitluck S."/>
            <person name="Peters L."/>
            <person name="Ovchinnikova G."/>
            <person name="Lu M."/>
            <person name="Land M.L."/>
            <person name="Hauser L."/>
            <person name="Pester M."/>
            <person name="Spring S."/>
            <person name="Ollivier B."/>
            <person name="Rattei T."/>
            <person name="Klenk H.-P."/>
            <person name="Wagner M."/>
            <person name="Loy A."/>
            <person name="Woyke T.J."/>
        </authorList>
    </citation>
    <scope>NUCLEOTIDE SEQUENCE [LARGE SCALE GENOMIC DNA]</scope>
    <source>
        <strain evidence="3 4">DSM 17734</strain>
    </source>
</reference>
<dbReference type="Pfam" id="PF01370">
    <property type="entry name" value="Epimerase"/>
    <property type="match status" value="1"/>
</dbReference>
<comment type="similarity">
    <text evidence="1">Belongs to the NAD(P)-dependent epimerase/dehydratase family.</text>
</comment>
<gene>
    <name evidence="3" type="ORF">DesyoDRAFT_4923</name>
</gene>
<feature type="domain" description="NAD-dependent epimerase/dehydratase" evidence="2">
    <location>
        <begin position="7"/>
        <end position="237"/>
    </location>
</feature>